<feature type="chain" id="PRO_5043066139" description="Probable endolytic peptidoglycan transglycosylase RlpA" evidence="3">
    <location>
        <begin position="31"/>
        <end position="150"/>
    </location>
</feature>
<keyword evidence="3" id="KW-0732">Signal</keyword>
<dbReference type="Pfam" id="PF03330">
    <property type="entry name" value="DPBB_1"/>
    <property type="match status" value="1"/>
</dbReference>
<evidence type="ECO:0000259" key="5">
    <source>
        <dbReference type="Pfam" id="PF03330"/>
    </source>
</evidence>
<dbReference type="InterPro" id="IPR009009">
    <property type="entry name" value="RlpA-like_DPBB"/>
</dbReference>
<organism evidence="6 7">
    <name type="scientific">Geoanaerobacter pelophilus</name>
    <dbReference type="NCBI Taxonomy" id="60036"/>
    <lineage>
        <taxon>Bacteria</taxon>
        <taxon>Pseudomonadati</taxon>
        <taxon>Thermodesulfobacteriota</taxon>
        <taxon>Desulfuromonadia</taxon>
        <taxon>Geobacterales</taxon>
        <taxon>Geobacteraceae</taxon>
        <taxon>Geoanaerobacter</taxon>
    </lineage>
</organism>
<keyword evidence="1 3" id="KW-0456">Lyase</keyword>
<protein>
    <recommendedName>
        <fullName evidence="3">Probable endolytic peptidoglycan transglycosylase RlpA</fullName>
        <ecNumber evidence="3">4.2.2.-</ecNumber>
    </recommendedName>
</protein>
<evidence type="ECO:0000256" key="3">
    <source>
        <dbReference type="HAMAP-Rule" id="MF_02071"/>
    </source>
</evidence>
<dbReference type="InterPro" id="IPR012997">
    <property type="entry name" value="RplA"/>
</dbReference>
<dbReference type="Gene3D" id="2.40.40.10">
    <property type="entry name" value="RlpA-like domain"/>
    <property type="match status" value="1"/>
</dbReference>
<dbReference type="GO" id="GO:0071555">
    <property type="term" value="P:cell wall organization"/>
    <property type="evidence" value="ECO:0007669"/>
    <property type="project" value="UniProtKB-KW"/>
</dbReference>
<dbReference type="EC" id="4.2.2.-" evidence="3"/>
<dbReference type="GO" id="GO:0008932">
    <property type="term" value="F:lytic endotransglycosylase activity"/>
    <property type="evidence" value="ECO:0007669"/>
    <property type="project" value="UniProtKB-UniRule"/>
</dbReference>
<keyword evidence="7" id="KW-1185">Reference proteome</keyword>
<comment type="function">
    <text evidence="3">Lytic transglycosylase with a strong preference for naked glycan strands that lack stem peptides.</text>
</comment>
<gene>
    <name evidence="3" type="primary">rlpA</name>
    <name evidence="6" type="ORF">KI809_06880</name>
</gene>
<dbReference type="InterPro" id="IPR036908">
    <property type="entry name" value="RlpA-like_sf"/>
</dbReference>
<dbReference type="HAMAP" id="MF_02071">
    <property type="entry name" value="RlpA"/>
    <property type="match status" value="1"/>
</dbReference>
<sequence length="150" mass="16165" precursor="true">MAPVNLRGRLVAALIAGQLFLPLHTLPVQAEPVDVANGQAQSAEQAQPTSSGVEGYATYYAKRYNGRRTTSGVRYRPEKLTAAHSTLPFGSKVRVINPANGKEVVVTVNDRCKKRKQAHIDLSKAAAQKLGFFGKGLVKVQIIPLEEEAG</sequence>
<dbReference type="PANTHER" id="PTHR34183:SF8">
    <property type="entry name" value="ENDOLYTIC PEPTIDOGLYCAN TRANSGLYCOSYLASE RLPA-RELATED"/>
    <property type="match status" value="1"/>
</dbReference>
<reference evidence="6 7" key="1">
    <citation type="submission" date="2021-05" db="EMBL/GenBank/DDBJ databases">
        <title>The draft genome of Geobacter pelophilus DSM 12255.</title>
        <authorList>
            <person name="Xu Z."/>
            <person name="Masuda Y."/>
            <person name="Itoh H."/>
            <person name="Senoo K."/>
        </authorList>
    </citation>
    <scope>NUCLEOTIDE SEQUENCE [LARGE SCALE GENOMIC DNA]</scope>
    <source>
        <strain evidence="6 7">DSM 12255</strain>
    </source>
</reference>
<dbReference type="EMBL" id="JAHCVJ010000002">
    <property type="protein sequence ID" value="MBT0664023.1"/>
    <property type="molecule type" value="Genomic_DNA"/>
</dbReference>
<accession>A0AAW4KZE6</accession>
<dbReference type="RefSeq" id="WP_214170794.1">
    <property type="nucleotide sequence ID" value="NZ_JAHCVJ010000002.1"/>
</dbReference>
<dbReference type="PANTHER" id="PTHR34183">
    <property type="entry name" value="ENDOLYTIC PEPTIDOGLYCAN TRANSGLYCOSYLASE RLPA"/>
    <property type="match status" value="1"/>
</dbReference>
<feature type="domain" description="RlpA-like protein double-psi beta-barrel" evidence="5">
    <location>
        <begin position="54"/>
        <end position="142"/>
    </location>
</feature>
<dbReference type="CDD" id="cd22268">
    <property type="entry name" value="DPBB_RlpA-like"/>
    <property type="match status" value="1"/>
</dbReference>
<evidence type="ECO:0000256" key="4">
    <source>
        <dbReference type="RuleBase" id="RU003495"/>
    </source>
</evidence>
<dbReference type="InterPro" id="IPR034718">
    <property type="entry name" value="RlpA"/>
</dbReference>
<feature type="signal peptide" evidence="3">
    <location>
        <begin position="1"/>
        <end position="30"/>
    </location>
</feature>
<comment type="similarity">
    <text evidence="3 4">Belongs to the RlpA family.</text>
</comment>
<name>A0AAW4KZE6_9BACT</name>
<evidence type="ECO:0000256" key="2">
    <source>
        <dbReference type="ARBA" id="ARBA00023316"/>
    </source>
</evidence>
<dbReference type="GO" id="GO:0000270">
    <property type="term" value="P:peptidoglycan metabolic process"/>
    <property type="evidence" value="ECO:0007669"/>
    <property type="project" value="UniProtKB-UniRule"/>
</dbReference>
<dbReference type="Proteomes" id="UP000811899">
    <property type="component" value="Unassembled WGS sequence"/>
</dbReference>
<keyword evidence="2 3" id="KW-0961">Cell wall biogenesis/degradation</keyword>
<dbReference type="NCBIfam" id="TIGR00413">
    <property type="entry name" value="rlpA"/>
    <property type="match status" value="1"/>
</dbReference>
<evidence type="ECO:0000256" key="1">
    <source>
        <dbReference type="ARBA" id="ARBA00023239"/>
    </source>
</evidence>
<proteinExistence type="inferred from homology"/>
<dbReference type="SUPFAM" id="SSF50685">
    <property type="entry name" value="Barwin-like endoglucanases"/>
    <property type="match status" value="1"/>
</dbReference>
<dbReference type="AlphaFoldDB" id="A0AAW4KZE6"/>
<evidence type="ECO:0000313" key="7">
    <source>
        <dbReference type="Proteomes" id="UP000811899"/>
    </source>
</evidence>
<evidence type="ECO:0000313" key="6">
    <source>
        <dbReference type="EMBL" id="MBT0664023.1"/>
    </source>
</evidence>
<comment type="caution">
    <text evidence="6">The sequence shown here is derived from an EMBL/GenBank/DDBJ whole genome shotgun (WGS) entry which is preliminary data.</text>
</comment>